<organism evidence="7 8">
    <name type="scientific">Adineta ricciae</name>
    <name type="common">Rotifer</name>
    <dbReference type="NCBI Taxonomy" id="249248"/>
    <lineage>
        <taxon>Eukaryota</taxon>
        <taxon>Metazoa</taxon>
        <taxon>Spiralia</taxon>
        <taxon>Gnathifera</taxon>
        <taxon>Rotifera</taxon>
        <taxon>Eurotatoria</taxon>
        <taxon>Bdelloidea</taxon>
        <taxon>Adinetida</taxon>
        <taxon>Adinetidae</taxon>
        <taxon>Adineta</taxon>
    </lineage>
</organism>
<sequence length="328" mass="37204">MSLAAILDSIQTNLFRFGGPFVIINATISCILNILVFTKPTLRKNPCSICFIAVTIANTLYLYFVFILQVTQVGYNTDPSITNIIYCRIRLYSSCVGNCLGPSFLILASIDRTLITSKDAGVRKRSSNRLAIICIIVLTIFWMLFHIHAFFFAEIIQVGPNLLFCFSQPGGYTVFTSYFALVFNAIIVPLFIVIFGLWTVKNVKIVHNRVHPVGSFGNTSSTVGKNQHIGSKDHQLIRMLLIDILTYIIFRVPFALFLVYQQITQYQLKSNDQIAIDYFGFNITYFLFLAVAAINCYTNLLVSKTFRAELKQTFLKCVSFCFVQQREN</sequence>
<dbReference type="GO" id="GO:0016020">
    <property type="term" value="C:membrane"/>
    <property type="evidence" value="ECO:0007669"/>
    <property type="project" value="UniProtKB-SubCell"/>
</dbReference>
<evidence type="ECO:0000256" key="4">
    <source>
        <dbReference type="ARBA" id="ARBA00023136"/>
    </source>
</evidence>
<feature type="transmembrane region" description="Helical" evidence="5">
    <location>
        <begin position="130"/>
        <end position="158"/>
    </location>
</feature>
<keyword evidence="2 5" id="KW-0812">Transmembrane</keyword>
<dbReference type="PROSITE" id="PS50262">
    <property type="entry name" value="G_PROTEIN_RECEP_F1_2"/>
    <property type="match status" value="1"/>
</dbReference>
<dbReference type="EMBL" id="CAJNOJ010000172">
    <property type="protein sequence ID" value="CAF1239033.1"/>
    <property type="molecule type" value="Genomic_DNA"/>
</dbReference>
<name>A0A814Z8M6_ADIRI</name>
<dbReference type="Proteomes" id="UP000663852">
    <property type="component" value="Unassembled WGS sequence"/>
</dbReference>
<proteinExistence type="predicted"/>
<keyword evidence="4 5" id="KW-0472">Membrane</keyword>
<dbReference type="PANTHER" id="PTHR46641:SF18">
    <property type="entry name" value="G-PROTEIN COUPLED RECEPTORS FAMILY 1 PROFILE DOMAIN-CONTAINING PROTEIN"/>
    <property type="match status" value="1"/>
</dbReference>
<comment type="subcellular location">
    <subcellularLocation>
        <location evidence="1">Membrane</location>
    </subcellularLocation>
</comment>
<dbReference type="InterPro" id="IPR017452">
    <property type="entry name" value="GPCR_Rhodpsn_7TM"/>
</dbReference>
<dbReference type="SUPFAM" id="SSF81321">
    <property type="entry name" value="Family A G protein-coupled receptor-like"/>
    <property type="match status" value="1"/>
</dbReference>
<dbReference type="PANTHER" id="PTHR46641">
    <property type="entry name" value="FMRFAMIDE RECEPTOR-RELATED"/>
    <property type="match status" value="1"/>
</dbReference>
<accession>A0A814Z8M6</accession>
<dbReference type="Gene3D" id="1.20.1070.10">
    <property type="entry name" value="Rhodopsin 7-helix transmembrane proteins"/>
    <property type="match status" value="1"/>
</dbReference>
<feature type="transmembrane region" description="Helical" evidence="5">
    <location>
        <begin position="240"/>
        <end position="263"/>
    </location>
</feature>
<feature type="transmembrane region" description="Helical" evidence="5">
    <location>
        <begin position="49"/>
        <end position="71"/>
    </location>
</feature>
<reference evidence="7" key="1">
    <citation type="submission" date="2021-02" db="EMBL/GenBank/DDBJ databases">
        <authorList>
            <person name="Nowell W R."/>
        </authorList>
    </citation>
    <scope>NUCLEOTIDE SEQUENCE</scope>
</reference>
<gene>
    <name evidence="7" type="ORF">EDS130_LOCUS27356</name>
</gene>
<feature type="domain" description="G-protein coupled receptors family 1 profile" evidence="6">
    <location>
        <begin position="29"/>
        <end position="303"/>
    </location>
</feature>
<evidence type="ECO:0000259" key="6">
    <source>
        <dbReference type="PROSITE" id="PS50262"/>
    </source>
</evidence>
<feature type="transmembrane region" description="Helical" evidence="5">
    <location>
        <begin position="17"/>
        <end position="37"/>
    </location>
</feature>
<feature type="transmembrane region" description="Helical" evidence="5">
    <location>
        <begin position="91"/>
        <end position="110"/>
    </location>
</feature>
<evidence type="ECO:0000313" key="7">
    <source>
        <dbReference type="EMBL" id="CAF1239033.1"/>
    </source>
</evidence>
<dbReference type="AlphaFoldDB" id="A0A814Z8M6"/>
<evidence type="ECO:0000256" key="5">
    <source>
        <dbReference type="SAM" id="Phobius"/>
    </source>
</evidence>
<protein>
    <recommendedName>
        <fullName evidence="6">G-protein coupled receptors family 1 profile domain-containing protein</fullName>
    </recommendedName>
</protein>
<evidence type="ECO:0000256" key="2">
    <source>
        <dbReference type="ARBA" id="ARBA00022692"/>
    </source>
</evidence>
<comment type="caution">
    <text evidence="7">The sequence shown here is derived from an EMBL/GenBank/DDBJ whole genome shotgun (WGS) entry which is preliminary data.</text>
</comment>
<evidence type="ECO:0000256" key="1">
    <source>
        <dbReference type="ARBA" id="ARBA00004370"/>
    </source>
</evidence>
<keyword evidence="3 5" id="KW-1133">Transmembrane helix</keyword>
<dbReference type="InterPro" id="IPR052954">
    <property type="entry name" value="GPCR-Ligand_Int"/>
</dbReference>
<feature type="transmembrane region" description="Helical" evidence="5">
    <location>
        <begin position="178"/>
        <end position="200"/>
    </location>
</feature>
<feature type="transmembrane region" description="Helical" evidence="5">
    <location>
        <begin position="283"/>
        <end position="302"/>
    </location>
</feature>
<evidence type="ECO:0000313" key="8">
    <source>
        <dbReference type="Proteomes" id="UP000663852"/>
    </source>
</evidence>
<evidence type="ECO:0000256" key="3">
    <source>
        <dbReference type="ARBA" id="ARBA00022989"/>
    </source>
</evidence>
<dbReference type="OrthoDB" id="10353467at2759"/>